<dbReference type="InterPro" id="IPR043910">
    <property type="entry name" value="DUF5767"/>
</dbReference>
<organism evidence="2">
    <name type="scientific">viral metagenome</name>
    <dbReference type="NCBI Taxonomy" id="1070528"/>
    <lineage>
        <taxon>unclassified sequences</taxon>
        <taxon>metagenomes</taxon>
        <taxon>organismal metagenomes</taxon>
    </lineage>
</organism>
<evidence type="ECO:0000313" key="2">
    <source>
        <dbReference type="EMBL" id="QHT34063.1"/>
    </source>
</evidence>
<name>A0A6C0F067_9ZZZZ</name>
<dbReference type="Pfam" id="PF19071">
    <property type="entry name" value="DUF5767"/>
    <property type="match status" value="1"/>
</dbReference>
<proteinExistence type="predicted"/>
<reference evidence="2" key="1">
    <citation type="journal article" date="2020" name="Nature">
        <title>Giant virus diversity and host interactions through global metagenomics.</title>
        <authorList>
            <person name="Schulz F."/>
            <person name="Roux S."/>
            <person name="Paez-Espino D."/>
            <person name="Jungbluth S."/>
            <person name="Walsh D.A."/>
            <person name="Denef V.J."/>
            <person name="McMahon K.D."/>
            <person name="Konstantinidis K.T."/>
            <person name="Eloe-Fadrosh E.A."/>
            <person name="Kyrpides N.C."/>
            <person name="Woyke T."/>
        </authorList>
    </citation>
    <scope>NUCLEOTIDE SEQUENCE</scope>
    <source>
        <strain evidence="2">GVMAG-M-3300009161-52</strain>
    </source>
</reference>
<accession>A0A6C0F067</accession>
<feature type="compositionally biased region" description="Polar residues" evidence="1">
    <location>
        <begin position="56"/>
        <end position="73"/>
    </location>
</feature>
<feature type="compositionally biased region" description="Polar residues" evidence="1">
    <location>
        <begin position="18"/>
        <end position="31"/>
    </location>
</feature>
<feature type="compositionally biased region" description="Low complexity" evidence="1">
    <location>
        <begin position="32"/>
        <end position="55"/>
    </location>
</feature>
<protein>
    <submittedName>
        <fullName evidence="2">Uncharacterized protein</fullName>
    </submittedName>
</protein>
<dbReference type="AlphaFoldDB" id="A0A6C0F067"/>
<feature type="compositionally biased region" description="Low complexity" evidence="1">
    <location>
        <begin position="105"/>
        <end position="129"/>
    </location>
</feature>
<feature type="region of interest" description="Disordered" evidence="1">
    <location>
        <begin position="17"/>
        <end position="73"/>
    </location>
</feature>
<evidence type="ECO:0000256" key="1">
    <source>
        <dbReference type="SAM" id="MobiDB-lite"/>
    </source>
</evidence>
<feature type="region of interest" description="Disordered" evidence="1">
    <location>
        <begin position="420"/>
        <end position="461"/>
    </location>
</feature>
<dbReference type="EMBL" id="MN738984">
    <property type="protein sequence ID" value="QHT34063.1"/>
    <property type="molecule type" value="Genomic_DNA"/>
</dbReference>
<feature type="region of interest" description="Disordered" evidence="1">
    <location>
        <begin position="86"/>
        <end position="139"/>
    </location>
</feature>
<sequence length="461" mass="50788">MDSFDLDLEDLDLKSVDMGSSSQSGNNSAFKNISFGSNQSQNSGSNYNNTYNSPNLTISTSNNDSMPSMSGLSSDKEVDFGLNLLVNKKKQRPESEVTKLGSGSGSYSNNPSPTFNSSKNSFNSLFNDNSGGGEPQRINNFDESEFLQKSLFDDNLTNIDLDQELNSMDLNDISKPAPSMNGPGLPNFGGSSNSFAASATTSAFGNMHSNMNNGSGSINTGGVSSTENLSFEEIQKRKFDLLCKFERLRDKGVKLPKTFSMSSSYEEMNQEYDRLVYHRKMENSVKMQRRMLVSFSSMAEFVNNKTGNPFDINLDGWSEHMNEEINTYDEVFEDLFTKYKDTIDMAPELKLVFMVASSAFWFHISNNMAKSVMPNMDMNKIFKQNPDLMNQFKTAAMGSMGQTNPGMANFMGNMGSMGGGPPKYNPMASPPFSNPRDAPPRGSTNINSSDDIDALIDSMNS</sequence>